<accession>A0A388SCB1</accession>
<feature type="compositionally biased region" description="Basic and acidic residues" evidence="1">
    <location>
        <begin position="1"/>
        <end position="107"/>
    </location>
</feature>
<organism evidence="2 3">
    <name type="scientific">Mesosutterella multiformis</name>
    <dbReference type="NCBI Taxonomy" id="2259133"/>
    <lineage>
        <taxon>Bacteria</taxon>
        <taxon>Pseudomonadati</taxon>
        <taxon>Pseudomonadota</taxon>
        <taxon>Betaproteobacteria</taxon>
        <taxon>Burkholderiales</taxon>
        <taxon>Sutterellaceae</taxon>
        <taxon>Mesosutterella</taxon>
    </lineage>
</organism>
<dbReference type="OrthoDB" id="9157596at2"/>
<feature type="compositionally biased region" description="Acidic residues" evidence="1">
    <location>
        <begin position="181"/>
        <end position="209"/>
    </location>
</feature>
<dbReference type="EMBL" id="BGZJ01000001">
    <property type="protein sequence ID" value="GBO93111.1"/>
    <property type="molecule type" value="Genomic_DNA"/>
</dbReference>
<dbReference type="AlphaFoldDB" id="A0A388SCB1"/>
<evidence type="ECO:0000313" key="2">
    <source>
        <dbReference type="EMBL" id="GBO93111.1"/>
    </source>
</evidence>
<gene>
    <name evidence="2" type="ORF">MESMUL_04650</name>
</gene>
<feature type="region of interest" description="Disordered" evidence="1">
    <location>
        <begin position="1"/>
        <end position="122"/>
    </location>
</feature>
<protein>
    <submittedName>
        <fullName evidence="2">Uncharacterized protein</fullName>
    </submittedName>
</protein>
<sequence>MMDRKPWENRDSHREGFGGRREWNSDRSDRRFGEDRPRFNREDRFGNDRPRFNREDRFGEDRPRFNRENRFEGGDRRFGGDRPRFNRDDRPRFGGDRPRFNRDDRYSSKTGPRARAFGEGRFQDREDYSKRQIVKIDSEVAAFFPTAKDVNDALRLVIELTRKVKERAAEAAEEKLAADAETAEDVEDTAEDDYEEDETEEVEASEAEADAPAAKADKAE</sequence>
<proteinExistence type="predicted"/>
<keyword evidence="3" id="KW-1185">Reference proteome</keyword>
<feature type="compositionally biased region" description="Basic and acidic residues" evidence="1">
    <location>
        <begin position="168"/>
        <end position="178"/>
    </location>
</feature>
<reference evidence="2 3" key="1">
    <citation type="journal article" date="2018" name="Int. J. Syst. Evol. Microbiol.">
        <title>Mesosutterella multiformis gen. nov., sp. nov., a member of the family Sutterellaceae and Sutterella megalosphaeroides sp. nov., isolated from human faeces.</title>
        <authorList>
            <person name="Sakamoto M."/>
            <person name="Ikeyama N."/>
            <person name="Kunihiro T."/>
            <person name="Iino T."/>
            <person name="Yuki M."/>
            <person name="Ohkuma M."/>
        </authorList>
    </citation>
    <scope>NUCLEOTIDE SEQUENCE [LARGE SCALE GENOMIC DNA]</scope>
    <source>
        <strain evidence="2 3">4NBBH2</strain>
    </source>
</reference>
<feature type="region of interest" description="Disordered" evidence="1">
    <location>
        <begin position="168"/>
        <end position="220"/>
    </location>
</feature>
<comment type="caution">
    <text evidence="2">The sequence shown here is derived from an EMBL/GenBank/DDBJ whole genome shotgun (WGS) entry which is preliminary data.</text>
</comment>
<evidence type="ECO:0000256" key="1">
    <source>
        <dbReference type="SAM" id="MobiDB-lite"/>
    </source>
</evidence>
<dbReference type="Proteomes" id="UP000266091">
    <property type="component" value="Unassembled WGS sequence"/>
</dbReference>
<name>A0A388SCB1_9BURK</name>
<dbReference type="RefSeq" id="WP_116269566.1">
    <property type="nucleotide sequence ID" value="NZ_BGZJ01000001.1"/>
</dbReference>
<evidence type="ECO:0000313" key="3">
    <source>
        <dbReference type="Proteomes" id="UP000266091"/>
    </source>
</evidence>